<sequence>MSPPNHRVVAHFRRGQHLCLLCPFSQAVCNQVSTWENFPLSRNNLPDNYDSICELWEAMVMRVPKDQRRAFNEMAFYIMWILWKERNRGILDNVHSTAMQVAERTRECIEQFKHAFSSIPG</sequence>
<dbReference type="EMBL" id="CM003532">
    <property type="protein sequence ID" value="RCV25083.1"/>
    <property type="molecule type" value="Genomic_DNA"/>
</dbReference>
<dbReference type="AlphaFoldDB" id="A0A368R4K6"/>
<evidence type="ECO:0000313" key="1">
    <source>
        <dbReference type="EMBL" id="RCV25083.1"/>
    </source>
</evidence>
<proteinExistence type="predicted"/>
<accession>A0A368R4K6</accession>
<gene>
    <name evidence="1" type="ORF">SETIT_5G138000v2</name>
</gene>
<reference evidence="1" key="1">
    <citation type="journal article" date="2012" name="Nat. Biotechnol.">
        <title>Reference genome sequence of the model plant Setaria.</title>
        <authorList>
            <person name="Bennetzen J.L."/>
            <person name="Schmutz J."/>
            <person name="Wang H."/>
            <person name="Percifield R."/>
            <person name="Hawkins J."/>
            <person name="Pontaroli A.C."/>
            <person name="Estep M."/>
            <person name="Feng L."/>
            <person name="Vaughn J.N."/>
            <person name="Grimwood J."/>
            <person name="Jenkins J."/>
            <person name="Barry K."/>
            <person name="Lindquist E."/>
            <person name="Hellsten U."/>
            <person name="Deshpande S."/>
            <person name="Wang X."/>
            <person name="Wu X."/>
            <person name="Mitros T."/>
            <person name="Triplett J."/>
            <person name="Yang X."/>
            <person name="Ye C.Y."/>
            <person name="Mauro-Herrera M."/>
            <person name="Wang L."/>
            <person name="Li P."/>
            <person name="Sharma M."/>
            <person name="Sharma R."/>
            <person name="Ronald P.C."/>
            <person name="Panaud O."/>
            <person name="Kellogg E.A."/>
            <person name="Brutnell T.P."/>
            <person name="Doust A.N."/>
            <person name="Tuskan G.A."/>
            <person name="Rokhsar D."/>
            <person name="Devos K.M."/>
        </authorList>
    </citation>
    <scope>NUCLEOTIDE SEQUENCE [LARGE SCALE GENOMIC DNA]</scope>
    <source>
        <strain evidence="1">Yugu1</strain>
    </source>
</reference>
<protein>
    <submittedName>
        <fullName evidence="1">Uncharacterized protein</fullName>
    </submittedName>
</protein>
<organism evidence="1">
    <name type="scientific">Setaria italica</name>
    <name type="common">Foxtail millet</name>
    <name type="synonym">Panicum italicum</name>
    <dbReference type="NCBI Taxonomy" id="4555"/>
    <lineage>
        <taxon>Eukaryota</taxon>
        <taxon>Viridiplantae</taxon>
        <taxon>Streptophyta</taxon>
        <taxon>Embryophyta</taxon>
        <taxon>Tracheophyta</taxon>
        <taxon>Spermatophyta</taxon>
        <taxon>Magnoliopsida</taxon>
        <taxon>Liliopsida</taxon>
        <taxon>Poales</taxon>
        <taxon>Poaceae</taxon>
        <taxon>PACMAD clade</taxon>
        <taxon>Panicoideae</taxon>
        <taxon>Panicodae</taxon>
        <taxon>Paniceae</taxon>
        <taxon>Cenchrinae</taxon>
        <taxon>Setaria</taxon>
    </lineage>
</organism>
<reference evidence="1" key="2">
    <citation type="submission" date="2015-07" db="EMBL/GenBank/DDBJ databases">
        <authorList>
            <person name="Noorani M."/>
        </authorList>
    </citation>
    <scope>NUCLEOTIDE SEQUENCE</scope>
    <source>
        <strain evidence="1">Yugu1</strain>
    </source>
</reference>
<name>A0A368R4K6_SETIT</name>